<comment type="similarity">
    <text evidence="2 10 12">Belongs to the GrpE family.</text>
</comment>
<evidence type="ECO:0000256" key="3">
    <source>
        <dbReference type="ARBA" id="ARBA00011738"/>
    </source>
</evidence>
<comment type="caution">
    <text evidence="14">The sequence shown here is derived from an EMBL/GenBank/DDBJ whole genome shotgun (WGS) entry which is preliminary data.</text>
</comment>
<evidence type="ECO:0000256" key="2">
    <source>
        <dbReference type="ARBA" id="ARBA00009054"/>
    </source>
</evidence>
<evidence type="ECO:0000256" key="10">
    <source>
        <dbReference type="HAMAP-Rule" id="MF_01151"/>
    </source>
</evidence>
<evidence type="ECO:0000256" key="11">
    <source>
        <dbReference type="RuleBase" id="RU000639"/>
    </source>
</evidence>
<dbReference type="InterPro" id="IPR000740">
    <property type="entry name" value="GrpE"/>
</dbReference>
<dbReference type="InterPro" id="IPR009012">
    <property type="entry name" value="GrpE_head"/>
</dbReference>
<dbReference type="PANTHER" id="PTHR21237">
    <property type="entry name" value="GRPE PROTEIN"/>
    <property type="match status" value="1"/>
</dbReference>
<evidence type="ECO:0000256" key="6">
    <source>
        <dbReference type="ARBA" id="ARBA00023186"/>
    </source>
</evidence>
<feature type="region of interest" description="Disordered" evidence="13">
    <location>
        <begin position="1"/>
        <end position="65"/>
    </location>
</feature>
<dbReference type="NCBIfam" id="NF010738">
    <property type="entry name" value="PRK14140.1"/>
    <property type="match status" value="1"/>
</dbReference>
<reference evidence="14 15" key="1">
    <citation type="submission" date="2015-12" db="EMBL/GenBank/DDBJ databases">
        <title>Genome sequence of Oceanibaculum pacificum MCCC 1A02656.</title>
        <authorList>
            <person name="Lu L."/>
            <person name="Lai Q."/>
            <person name="Shao Z."/>
            <person name="Qian P."/>
        </authorList>
    </citation>
    <scope>NUCLEOTIDE SEQUENCE [LARGE SCALE GENOMIC DNA]</scope>
    <source>
        <strain evidence="14 15">MCCC 1A02656</strain>
    </source>
</reference>
<keyword evidence="4 10" id="KW-0963">Cytoplasm</keyword>
<gene>
    <name evidence="10" type="primary">grpE</name>
    <name evidence="14" type="ORF">AUP43_00785</name>
</gene>
<dbReference type="STRING" id="580166.AUP43_00785"/>
<comment type="subunit">
    <text evidence="3 10">Homodimer.</text>
</comment>
<name>A0A154WH84_9PROT</name>
<protein>
    <recommendedName>
        <fullName evidence="8 10">Protein GrpE</fullName>
    </recommendedName>
    <alternativeName>
        <fullName evidence="9 10">HSP-70 cofactor</fullName>
    </alternativeName>
</protein>
<accession>A0A154WH84</accession>
<evidence type="ECO:0000256" key="4">
    <source>
        <dbReference type="ARBA" id="ARBA00022490"/>
    </source>
</evidence>
<evidence type="ECO:0000256" key="9">
    <source>
        <dbReference type="ARBA" id="ARBA00076414"/>
    </source>
</evidence>
<dbReference type="CDD" id="cd00446">
    <property type="entry name" value="GrpE"/>
    <property type="match status" value="1"/>
</dbReference>
<dbReference type="PRINTS" id="PR00773">
    <property type="entry name" value="GRPEPROTEIN"/>
</dbReference>
<dbReference type="RefSeq" id="WP_067551227.1">
    <property type="nucleotide sequence ID" value="NZ_LPXN01000001.1"/>
</dbReference>
<keyword evidence="6 10" id="KW-0143">Chaperone</keyword>
<sequence>MTQNKQHDETQAHQQDEADIADLTDAEIAEAEASDQEAKAAQDAAKEAEPDRAEQLAQELASTRDQLLRTVAELDNARKRFERDREQDRKFGQSNFAKDMVTVADNLRRALESVPESAADNEAVKALVEGVEMTERSLLSALEKHGVQRISPAAGEPFDYNQHQAMFELENTGHPAGSVVQVLQPGYIIHERLLRPAMVGVAKGESTAKPQRVDTSA</sequence>
<dbReference type="GO" id="GO:0000774">
    <property type="term" value="F:adenyl-nucleotide exchange factor activity"/>
    <property type="evidence" value="ECO:0007669"/>
    <property type="project" value="InterPro"/>
</dbReference>
<dbReference type="PANTHER" id="PTHR21237:SF23">
    <property type="entry name" value="GRPE PROTEIN HOMOLOG, MITOCHONDRIAL"/>
    <property type="match status" value="1"/>
</dbReference>
<evidence type="ECO:0000313" key="14">
    <source>
        <dbReference type="EMBL" id="KZD12904.1"/>
    </source>
</evidence>
<evidence type="ECO:0000256" key="13">
    <source>
        <dbReference type="SAM" id="MobiDB-lite"/>
    </source>
</evidence>
<dbReference type="SUPFAM" id="SSF51064">
    <property type="entry name" value="Head domain of nucleotide exchange factor GrpE"/>
    <property type="match status" value="1"/>
</dbReference>
<dbReference type="Gene3D" id="2.30.22.10">
    <property type="entry name" value="Head domain of nucleotide exchange factor GrpE"/>
    <property type="match status" value="1"/>
</dbReference>
<keyword evidence="15" id="KW-1185">Reference proteome</keyword>
<dbReference type="InterPro" id="IPR013805">
    <property type="entry name" value="GrpE_CC"/>
</dbReference>
<dbReference type="EMBL" id="LPXN01000001">
    <property type="protein sequence ID" value="KZD12904.1"/>
    <property type="molecule type" value="Genomic_DNA"/>
</dbReference>
<evidence type="ECO:0000256" key="8">
    <source>
        <dbReference type="ARBA" id="ARBA00072274"/>
    </source>
</evidence>
<evidence type="ECO:0000256" key="7">
    <source>
        <dbReference type="ARBA" id="ARBA00053401"/>
    </source>
</evidence>
<dbReference type="HAMAP" id="MF_01151">
    <property type="entry name" value="GrpE"/>
    <property type="match status" value="1"/>
</dbReference>
<dbReference type="GO" id="GO:0006457">
    <property type="term" value="P:protein folding"/>
    <property type="evidence" value="ECO:0007669"/>
    <property type="project" value="InterPro"/>
</dbReference>
<dbReference type="FunFam" id="2.30.22.10:FF:000001">
    <property type="entry name" value="Protein GrpE"/>
    <property type="match status" value="1"/>
</dbReference>
<dbReference type="Gene3D" id="3.90.20.20">
    <property type="match status" value="1"/>
</dbReference>
<evidence type="ECO:0000256" key="1">
    <source>
        <dbReference type="ARBA" id="ARBA00004496"/>
    </source>
</evidence>
<comment type="function">
    <text evidence="7 10 11">Participates actively in the response to hyperosmotic and heat shock by preventing the aggregation of stress-denatured proteins, in association with DnaK and GrpE. It is the nucleotide exchange factor for DnaK and may function as a thermosensor. Unfolded proteins bind initially to DnaJ; upon interaction with the DnaJ-bound protein, DnaK hydrolyzes its bound ATP, resulting in the formation of a stable complex. GrpE releases ADP from DnaK; ATP binding to DnaK triggers the release of the substrate protein, thus completing the reaction cycle. Several rounds of ATP-dependent interactions between DnaJ, DnaK and GrpE are required for fully efficient folding.</text>
</comment>
<evidence type="ECO:0000256" key="5">
    <source>
        <dbReference type="ARBA" id="ARBA00023016"/>
    </source>
</evidence>
<evidence type="ECO:0000256" key="12">
    <source>
        <dbReference type="RuleBase" id="RU004478"/>
    </source>
</evidence>
<evidence type="ECO:0000313" key="15">
    <source>
        <dbReference type="Proteomes" id="UP000076400"/>
    </source>
</evidence>
<proteinExistence type="inferred from homology"/>
<comment type="subcellular location">
    <subcellularLocation>
        <location evidence="1 10">Cytoplasm</location>
    </subcellularLocation>
</comment>
<feature type="compositionally biased region" description="Basic and acidic residues" evidence="13">
    <location>
        <begin position="1"/>
        <end position="16"/>
    </location>
</feature>
<organism evidence="14 15">
    <name type="scientific">Oceanibaculum pacificum</name>
    <dbReference type="NCBI Taxonomy" id="580166"/>
    <lineage>
        <taxon>Bacteria</taxon>
        <taxon>Pseudomonadati</taxon>
        <taxon>Pseudomonadota</taxon>
        <taxon>Alphaproteobacteria</taxon>
        <taxon>Rhodospirillales</taxon>
        <taxon>Oceanibaculaceae</taxon>
        <taxon>Oceanibaculum</taxon>
    </lineage>
</organism>
<dbReference type="GO" id="GO:0042803">
    <property type="term" value="F:protein homodimerization activity"/>
    <property type="evidence" value="ECO:0007669"/>
    <property type="project" value="InterPro"/>
</dbReference>
<dbReference type="Proteomes" id="UP000076400">
    <property type="component" value="Unassembled WGS sequence"/>
</dbReference>
<keyword evidence="5 10" id="KW-0346">Stress response</keyword>
<dbReference type="AlphaFoldDB" id="A0A154WH84"/>
<dbReference type="GO" id="GO:0051082">
    <property type="term" value="F:unfolded protein binding"/>
    <property type="evidence" value="ECO:0007669"/>
    <property type="project" value="TreeGrafter"/>
</dbReference>
<feature type="compositionally biased region" description="Basic and acidic residues" evidence="13">
    <location>
        <begin position="36"/>
        <end position="54"/>
    </location>
</feature>
<feature type="compositionally biased region" description="Acidic residues" evidence="13">
    <location>
        <begin position="17"/>
        <end position="35"/>
    </location>
</feature>
<dbReference type="GO" id="GO:0005737">
    <property type="term" value="C:cytoplasm"/>
    <property type="evidence" value="ECO:0007669"/>
    <property type="project" value="UniProtKB-SubCell"/>
</dbReference>
<dbReference type="Pfam" id="PF01025">
    <property type="entry name" value="GrpE"/>
    <property type="match status" value="1"/>
</dbReference>
<dbReference type="PROSITE" id="PS01071">
    <property type="entry name" value="GRPE"/>
    <property type="match status" value="1"/>
</dbReference>
<dbReference type="NCBIfam" id="NF010739">
    <property type="entry name" value="PRK14141.1"/>
    <property type="match status" value="1"/>
</dbReference>
<dbReference type="GO" id="GO:0051087">
    <property type="term" value="F:protein-folding chaperone binding"/>
    <property type="evidence" value="ECO:0007669"/>
    <property type="project" value="InterPro"/>
</dbReference>
<dbReference type="SUPFAM" id="SSF58014">
    <property type="entry name" value="Coiled-coil domain of nucleotide exchange factor GrpE"/>
    <property type="match status" value="1"/>
</dbReference>
<dbReference type="OrthoDB" id="9789811at2"/>